<proteinExistence type="predicted"/>
<keyword evidence="3" id="KW-1185">Reference proteome</keyword>
<comment type="caution">
    <text evidence="2">The sequence shown here is derived from an EMBL/GenBank/DDBJ whole genome shotgun (WGS) entry which is preliminary data.</text>
</comment>
<organism evidence="2 3">
    <name type="scientific">Cymbomonas tetramitiformis</name>
    <dbReference type="NCBI Taxonomy" id="36881"/>
    <lineage>
        <taxon>Eukaryota</taxon>
        <taxon>Viridiplantae</taxon>
        <taxon>Chlorophyta</taxon>
        <taxon>Pyramimonadophyceae</taxon>
        <taxon>Pyramimonadales</taxon>
        <taxon>Pyramimonadaceae</taxon>
        <taxon>Cymbomonas</taxon>
    </lineage>
</organism>
<sequence>MLVTRRNSVGDRNLPRELEMMRQGKKGGKGRKHKSEAATTATARSPQLFLGRCNAKAAYILVGFFPERAGGAATYVSLCISLIHGCRSAHVIPLPPGSLSTTADRVKFLEENFRVCDEEQTDEGGPWPGRLRQTYVETSADTAWCLALRGKQDTAGGVDHLEDVPRALALFAAHRSANQEPRQPHLQSPTEEGTMEEPSDPFSSWKETLAFQGHQRAVRHVAALWGAVPSISLLAPVAAAEARGGGELTLEQSAWVGVLYNVLNGRGEYRGCYSFCEVMRELWPHLGESLRAPHGRLGVGRRLEACLQAVDACHLPQAVHLRQGCVRICEHMAHWHFLAGDQTMA</sequence>
<feature type="compositionally biased region" description="Polar residues" evidence="1">
    <location>
        <begin position="176"/>
        <end position="191"/>
    </location>
</feature>
<feature type="compositionally biased region" description="Basic residues" evidence="1">
    <location>
        <begin position="23"/>
        <end position="34"/>
    </location>
</feature>
<gene>
    <name evidence="2" type="ORF">CYMTET_51223</name>
</gene>
<feature type="compositionally biased region" description="Basic and acidic residues" evidence="1">
    <location>
        <begin position="13"/>
        <end position="22"/>
    </location>
</feature>
<dbReference type="EMBL" id="LGRX02034104">
    <property type="protein sequence ID" value="KAK3238796.1"/>
    <property type="molecule type" value="Genomic_DNA"/>
</dbReference>
<dbReference type="AlphaFoldDB" id="A0AAE0BLI8"/>
<evidence type="ECO:0000313" key="2">
    <source>
        <dbReference type="EMBL" id="KAK3238796.1"/>
    </source>
</evidence>
<reference evidence="2 3" key="1">
    <citation type="journal article" date="2015" name="Genome Biol. Evol.">
        <title>Comparative Genomics of a Bacterivorous Green Alga Reveals Evolutionary Causalities and Consequences of Phago-Mixotrophic Mode of Nutrition.</title>
        <authorList>
            <person name="Burns J.A."/>
            <person name="Paasch A."/>
            <person name="Narechania A."/>
            <person name="Kim E."/>
        </authorList>
    </citation>
    <scope>NUCLEOTIDE SEQUENCE [LARGE SCALE GENOMIC DNA]</scope>
    <source>
        <strain evidence="2 3">PLY_AMNH</strain>
    </source>
</reference>
<feature type="region of interest" description="Disordered" evidence="1">
    <location>
        <begin position="1"/>
        <end position="41"/>
    </location>
</feature>
<name>A0AAE0BLI8_9CHLO</name>
<evidence type="ECO:0000313" key="3">
    <source>
        <dbReference type="Proteomes" id="UP001190700"/>
    </source>
</evidence>
<accession>A0AAE0BLI8</accession>
<evidence type="ECO:0000256" key="1">
    <source>
        <dbReference type="SAM" id="MobiDB-lite"/>
    </source>
</evidence>
<protein>
    <submittedName>
        <fullName evidence="2">Uncharacterized protein</fullName>
    </submittedName>
</protein>
<feature type="non-terminal residue" evidence="2">
    <location>
        <position position="345"/>
    </location>
</feature>
<feature type="region of interest" description="Disordered" evidence="1">
    <location>
        <begin position="176"/>
        <end position="202"/>
    </location>
</feature>
<dbReference type="Proteomes" id="UP001190700">
    <property type="component" value="Unassembled WGS sequence"/>
</dbReference>